<feature type="region of interest" description="Disordered" evidence="1">
    <location>
        <begin position="85"/>
        <end position="106"/>
    </location>
</feature>
<dbReference type="EMBL" id="CACVKT020008454">
    <property type="protein sequence ID" value="CAC5415649.1"/>
    <property type="molecule type" value="Genomic_DNA"/>
</dbReference>
<evidence type="ECO:0000256" key="1">
    <source>
        <dbReference type="SAM" id="MobiDB-lite"/>
    </source>
</evidence>
<feature type="compositionally biased region" description="Basic and acidic residues" evidence="1">
    <location>
        <begin position="85"/>
        <end position="98"/>
    </location>
</feature>
<name>A0A6J8E490_MYTCO</name>
<dbReference type="Proteomes" id="UP000507470">
    <property type="component" value="Unassembled WGS sequence"/>
</dbReference>
<accession>A0A6J8E490</accession>
<evidence type="ECO:0000313" key="3">
    <source>
        <dbReference type="Proteomes" id="UP000507470"/>
    </source>
</evidence>
<organism evidence="2 3">
    <name type="scientific">Mytilus coruscus</name>
    <name type="common">Sea mussel</name>
    <dbReference type="NCBI Taxonomy" id="42192"/>
    <lineage>
        <taxon>Eukaryota</taxon>
        <taxon>Metazoa</taxon>
        <taxon>Spiralia</taxon>
        <taxon>Lophotrochozoa</taxon>
        <taxon>Mollusca</taxon>
        <taxon>Bivalvia</taxon>
        <taxon>Autobranchia</taxon>
        <taxon>Pteriomorphia</taxon>
        <taxon>Mytilida</taxon>
        <taxon>Mytiloidea</taxon>
        <taxon>Mytilidae</taxon>
        <taxon>Mytilinae</taxon>
        <taxon>Mytilus</taxon>
    </lineage>
</organism>
<dbReference type="AlphaFoldDB" id="A0A6J8E490"/>
<gene>
    <name evidence="2" type="ORF">MCOR_48335</name>
</gene>
<keyword evidence="3" id="KW-1185">Reference proteome</keyword>
<sequence length="310" mass="35253">MDDGVMMSGNGCRSMDDGVWMSELGCRSYGVGVGMTEQGYRSYGCRDTLKMKIMRENPDTLQRAVTIAMTEQNLRKKFDLRRGKLTTDKTGYPDRQEPMELTTSDPHVGFEDKVTMGLARIERTPLEHSLMLRRFISGQRPDDRVLDLDDLILTPMKTVDELAELSAVAVYYLVNLIQILGFYSQEEVLLYDATGVSTSEQMICNILFVDGYDIKKNICNIQFWVLKKVLMAVARLQRQTDENSAILKELRAGQSNALNDDAGDIDSLTVETMKTKDDIERMLVQLQDAIRTKTNGIYYFSHYCNQLSNI</sequence>
<reference evidence="2 3" key="1">
    <citation type="submission" date="2020-06" db="EMBL/GenBank/DDBJ databases">
        <authorList>
            <person name="Li R."/>
            <person name="Bekaert M."/>
        </authorList>
    </citation>
    <scope>NUCLEOTIDE SEQUENCE [LARGE SCALE GENOMIC DNA]</scope>
    <source>
        <strain evidence="3">wild</strain>
    </source>
</reference>
<evidence type="ECO:0000313" key="2">
    <source>
        <dbReference type="EMBL" id="CAC5415649.1"/>
    </source>
</evidence>
<proteinExistence type="predicted"/>
<protein>
    <submittedName>
        <fullName evidence="2">Uncharacterized protein</fullName>
    </submittedName>
</protein>